<reference evidence="1" key="1">
    <citation type="submission" date="2020-08" db="EMBL/GenBank/DDBJ databases">
        <title>Multicomponent nature underlies the extraordinary mechanical properties of spider dragline silk.</title>
        <authorList>
            <person name="Kono N."/>
            <person name="Nakamura H."/>
            <person name="Mori M."/>
            <person name="Yoshida Y."/>
            <person name="Ohtoshi R."/>
            <person name="Malay A.D."/>
            <person name="Moran D.A.P."/>
            <person name="Tomita M."/>
            <person name="Numata K."/>
            <person name="Arakawa K."/>
        </authorList>
    </citation>
    <scope>NUCLEOTIDE SEQUENCE</scope>
</reference>
<keyword evidence="2" id="KW-1185">Reference proteome</keyword>
<name>A0A8X6USC4_NEPPI</name>
<evidence type="ECO:0000313" key="2">
    <source>
        <dbReference type="Proteomes" id="UP000887013"/>
    </source>
</evidence>
<evidence type="ECO:0000313" key="1">
    <source>
        <dbReference type="EMBL" id="GFU61792.1"/>
    </source>
</evidence>
<gene>
    <name evidence="1" type="ORF">NPIL_104811</name>
</gene>
<sequence>MLKGKPLVPAALRIHQTEPNFEWALSTTTFFAFAFFQFLPSKTGYSYHWDAYRCQIYMSHSEAILIQHEKAEIRKDANCTLKESVFRIIITGKESFRSEIRKKSRCNIKFSVKPCMLILAESMGARWHIV</sequence>
<comment type="caution">
    <text evidence="1">The sequence shown here is derived from an EMBL/GenBank/DDBJ whole genome shotgun (WGS) entry which is preliminary data.</text>
</comment>
<proteinExistence type="predicted"/>
<dbReference type="AlphaFoldDB" id="A0A8X6USC4"/>
<dbReference type="EMBL" id="BMAW01040953">
    <property type="protein sequence ID" value="GFU61792.1"/>
    <property type="molecule type" value="Genomic_DNA"/>
</dbReference>
<accession>A0A8X6USC4</accession>
<organism evidence="1 2">
    <name type="scientific">Nephila pilipes</name>
    <name type="common">Giant wood spider</name>
    <name type="synonym">Nephila maculata</name>
    <dbReference type="NCBI Taxonomy" id="299642"/>
    <lineage>
        <taxon>Eukaryota</taxon>
        <taxon>Metazoa</taxon>
        <taxon>Ecdysozoa</taxon>
        <taxon>Arthropoda</taxon>
        <taxon>Chelicerata</taxon>
        <taxon>Arachnida</taxon>
        <taxon>Araneae</taxon>
        <taxon>Araneomorphae</taxon>
        <taxon>Entelegynae</taxon>
        <taxon>Araneoidea</taxon>
        <taxon>Nephilidae</taxon>
        <taxon>Nephila</taxon>
    </lineage>
</organism>
<protein>
    <submittedName>
        <fullName evidence="1">Uncharacterized protein</fullName>
    </submittedName>
</protein>
<dbReference type="Proteomes" id="UP000887013">
    <property type="component" value="Unassembled WGS sequence"/>
</dbReference>